<reference evidence="5" key="1">
    <citation type="submission" date="2007-07" db="EMBL/GenBank/DDBJ databases">
        <title>Complete genome sequence of Campylobacter hominis ATCC BAA-381, a commensal isolated from the human gastrointestinal tract.</title>
        <authorList>
            <person name="Fouts D.E."/>
            <person name="Mongodin E.F."/>
            <person name="Puiu D."/>
            <person name="Sebastian Y."/>
            <person name="Miller W.G."/>
            <person name="Mandrell R.E."/>
            <person name="Nelson K.E."/>
        </authorList>
    </citation>
    <scope>NUCLEOTIDE SEQUENCE [LARGE SCALE GENOMIC DNA]</scope>
    <source>
        <strain evidence="5">ATCC BAA-381 / LMG 19568 / NCTC 13146 / CH001A</strain>
    </source>
</reference>
<feature type="domain" description="Ppx/GppA phosphatase C-terminal" evidence="3">
    <location>
        <begin position="311"/>
        <end position="446"/>
    </location>
</feature>
<dbReference type="Gene3D" id="1.10.3210.10">
    <property type="entry name" value="Hypothetical protein af1432"/>
    <property type="match status" value="1"/>
</dbReference>
<feature type="domain" description="Ppx/GppA phosphatase N-terminal" evidence="2">
    <location>
        <begin position="21"/>
        <end position="297"/>
    </location>
</feature>
<dbReference type="KEGG" id="cha:CHAB381_0748"/>
<gene>
    <name evidence="4" type="ordered locus">CHAB381_0748</name>
</gene>
<organism evidence="4 5">
    <name type="scientific">Campylobacter hominis (strain ATCC BAA-381 / DSM 21671 / CCUG 45161 / LMG 19568 / NCTC 13146 / CH001A)</name>
    <dbReference type="NCBI Taxonomy" id="360107"/>
    <lineage>
        <taxon>Bacteria</taxon>
        <taxon>Pseudomonadati</taxon>
        <taxon>Campylobacterota</taxon>
        <taxon>Epsilonproteobacteria</taxon>
        <taxon>Campylobacterales</taxon>
        <taxon>Campylobacteraceae</taxon>
        <taxon>Campylobacter</taxon>
    </lineage>
</organism>
<dbReference type="Gene3D" id="3.30.420.150">
    <property type="entry name" value="Exopolyphosphatase. Domain 2"/>
    <property type="match status" value="1"/>
</dbReference>
<evidence type="ECO:0000256" key="1">
    <source>
        <dbReference type="ARBA" id="ARBA00022801"/>
    </source>
</evidence>
<dbReference type="PANTHER" id="PTHR30005">
    <property type="entry name" value="EXOPOLYPHOSPHATASE"/>
    <property type="match status" value="1"/>
</dbReference>
<evidence type="ECO:0000259" key="3">
    <source>
        <dbReference type="Pfam" id="PF21447"/>
    </source>
</evidence>
<protein>
    <submittedName>
        <fullName evidence="4">Phosphatase</fullName>
    </submittedName>
</protein>
<dbReference type="Proteomes" id="UP000002407">
    <property type="component" value="Chromosome"/>
</dbReference>
<dbReference type="InterPro" id="IPR048950">
    <property type="entry name" value="Ppx_GppA_C"/>
</dbReference>
<dbReference type="HOGENOM" id="CLU_025908_4_2_7"/>
<sequence>MPKRVAVIDLGSNSMRLAIFERTSRFGFYILAEHKLKIRLANGAYENGGMLQMPAMQNALEAFLEFKSLIKSYRANRVLCVGTSALRDAPNKNVFINMVKKAANISIRVIDGTSEANFGAIAALNLLANFTDATTLDIGGGSSELACIKNKKIVDKISLNIGTVRLKELFFDKRDLSGLEDFVKELIDKIPTDFKNENLIAIGGSGRALSNAIMNLQEYPLKIVHNFIYDYNTYRNFMSQIIRSKAIDLNRFPIKKDRYDTIREGVFIFRQIADFLGAKKIITSGAGVREGVFLSSILGRGTRLPENFNPSLKSLQDRFSVKNSNNIAKYAKNLFEILSPLHKLDEKYKYLLTNAAKICEIGLKVGFYAKHLHASYLALNALNYGFKHDEKVLIAAIIALHGKKELGVEFNDIKKLLPGEKIVIWLSFLLEFARILNENSDKIFALNYNNFNLKIVGAKENLNLKESIKKLPKPAIFAISLV</sequence>
<dbReference type="InterPro" id="IPR030673">
    <property type="entry name" value="PyroPPase_GppA_Ppx"/>
</dbReference>
<accession>A7I1D4</accession>
<dbReference type="Gene3D" id="3.30.420.40">
    <property type="match status" value="1"/>
</dbReference>
<dbReference type="Pfam" id="PF02541">
    <property type="entry name" value="Ppx-GppA"/>
    <property type="match status" value="1"/>
</dbReference>
<dbReference type="InterPro" id="IPR003695">
    <property type="entry name" value="Ppx_GppA_N"/>
</dbReference>
<name>A7I1D4_CAMHC</name>
<dbReference type="RefSeq" id="WP_012108613.1">
    <property type="nucleotide sequence ID" value="NC_009714.1"/>
</dbReference>
<dbReference type="EMBL" id="CP000776">
    <property type="protein sequence ID" value="ABS51255.1"/>
    <property type="molecule type" value="Genomic_DNA"/>
</dbReference>
<dbReference type="AlphaFoldDB" id="A7I1D4"/>
<evidence type="ECO:0000259" key="2">
    <source>
        <dbReference type="Pfam" id="PF02541"/>
    </source>
</evidence>
<proteinExistence type="predicted"/>
<dbReference type="OrthoDB" id="9793035at2"/>
<dbReference type="STRING" id="360107.CHAB381_0748"/>
<dbReference type="InterPro" id="IPR043129">
    <property type="entry name" value="ATPase_NBD"/>
</dbReference>
<evidence type="ECO:0000313" key="4">
    <source>
        <dbReference type="EMBL" id="ABS51255.1"/>
    </source>
</evidence>
<dbReference type="Pfam" id="PF21447">
    <property type="entry name" value="Ppx-GppA_III"/>
    <property type="match status" value="1"/>
</dbReference>
<dbReference type="eggNOG" id="COG0248">
    <property type="taxonomic scope" value="Bacteria"/>
</dbReference>
<dbReference type="SUPFAM" id="SSF53067">
    <property type="entry name" value="Actin-like ATPase domain"/>
    <property type="match status" value="2"/>
</dbReference>
<keyword evidence="1" id="KW-0378">Hydrolase</keyword>
<dbReference type="InterPro" id="IPR050273">
    <property type="entry name" value="GppA/Ppx_hydrolase"/>
</dbReference>
<dbReference type="GO" id="GO:0016462">
    <property type="term" value="F:pyrophosphatase activity"/>
    <property type="evidence" value="ECO:0007669"/>
    <property type="project" value="TreeGrafter"/>
</dbReference>
<keyword evidence="5" id="KW-1185">Reference proteome</keyword>
<dbReference type="CDD" id="cd24052">
    <property type="entry name" value="ASKHA_NBD_HpPPX-GppA-like"/>
    <property type="match status" value="1"/>
</dbReference>
<dbReference type="PANTHER" id="PTHR30005:SF0">
    <property type="entry name" value="RETROGRADE REGULATION PROTEIN 2"/>
    <property type="match status" value="1"/>
</dbReference>
<dbReference type="PIRSF" id="PIRSF001267">
    <property type="entry name" value="Pyrophosphatase_GppA_Ppx"/>
    <property type="match status" value="1"/>
</dbReference>
<dbReference type="SUPFAM" id="SSF109604">
    <property type="entry name" value="HD-domain/PDEase-like"/>
    <property type="match status" value="1"/>
</dbReference>
<evidence type="ECO:0000313" key="5">
    <source>
        <dbReference type="Proteomes" id="UP000002407"/>
    </source>
</evidence>